<accession>A0A9J6EPH7</accession>
<feature type="compositionally biased region" description="Basic residues" evidence="1">
    <location>
        <begin position="189"/>
        <end position="199"/>
    </location>
</feature>
<reference evidence="2" key="1">
    <citation type="journal article" date="2020" name="Cell">
        <title>Large-Scale Comparative Analyses of Tick Genomes Elucidate Their Genetic Diversity and Vector Capacities.</title>
        <authorList>
            <consortium name="Tick Genome and Microbiome Consortium (TIGMIC)"/>
            <person name="Jia N."/>
            <person name="Wang J."/>
            <person name="Shi W."/>
            <person name="Du L."/>
            <person name="Sun Y."/>
            <person name="Zhan W."/>
            <person name="Jiang J.F."/>
            <person name="Wang Q."/>
            <person name="Zhang B."/>
            <person name="Ji P."/>
            <person name="Bell-Sakyi L."/>
            <person name="Cui X.M."/>
            <person name="Yuan T.T."/>
            <person name="Jiang B.G."/>
            <person name="Yang W.F."/>
            <person name="Lam T.T."/>
            <person name="Chang Q.C."/>
            <person name="Ding S.J."/>
            <person name="Wang X.J."/>
            <person name="Zhu J.G."/>
            <person name="Ruan X.D."/>
            <person name="Zhao L."/>
            <person name="Wei J.T."/>
            <person name="Ye R.Z."/>
            <person name="Que T.C."/>
            <person name="Du C.H."/>
            <person name="Zhou Y.H."/>
            <person name="Cheng J.X."/>
            <person name="Dai P.F."/>
            <person name="Guo W.B."/>
            <person name="Han X.H."/>
            <person name="Huang E.J."/>
            <person name="Li L.F."/>
            <person name="Wei W."/>
            <person name="Gao Y.C."/>
            <person name="Liu J.Z."/>
            <person name="Shao H.Z."/>
            <person name="Wang X."/>
            <person name="Wang C.C."/>
            <person name="Yang T.C."/>
            <person name="Huo Q.B."/>
            <person name="Li W."/>
            <person name="Chen H.Y."/>
            <person name="Chen S.E."/>
            <person name="Zhou L.G."/>
            <person name="Ni X.B."/>
            <person name="Tian J.H."/>
            <person name="Sheng Y."/>
            <person name="Liu T."/>
            <person name="Pan Y.S."/>
            <person name="Xia L.Y."/>
            <person name="Li J."/>
            <person name="Zhao F."/>
            <person name="Cao W.C."/>
        </authorList>
    </citation>
    <scope>NUCLEOTIDE SEQUENCE</scope>
    <source>
        <strain evidence="2">Rmic-2018</strain>
    </source>
</reference>
<protein>
    <submittedName>
        <fullName evidence="2">Uncharacterized protein</fullName>
    </submittedName>
</protein>
<name>A0A9J6EPH7_RHIMP</name>
<organism evidence="2 3">
    <name type="scientific">Rhipicephalus microplus</name>
    <name type="common">Cattle tick</name>
    <name type="synonym">Boophilus microplus</name>
    <dbReference type="NCBI Taxonomy" id="6941"/>
    <lineage>
        <taxon>Eukaryota</taxon>
        <taxon>Metazoa</taxon>
        <taxon>Ecdysozoa</taxon>
        <taxon>Arthropoda</taxon>
        <taxon>Chelicerata</taxon>
        <taxon>Arachnida</taxon>
        <taxon>Acari</taxon>
        <taxon>Parasitiformes</taxon>
        <taxon>Ixodida</taxon>
        <taxon>Ixodoidea</taxon>
        <taxon>Ixodidae</taxon>
        <taxon>Rhipicephalinae</taxon>
        <taxon>Rhipicephalus</taxon>
        <taxon>Boophilus</taxon>
    </lineage>
</organism>
<sequence>MTHQEGLAAGSPWCAENEVTEDGFPALASCHVHSRDSNNIQGTSLSRQPREEIGPFDVIRRPCGPMRLECSSTQPVRNAQRELRLIVREAGYYYSYGPRCAKATYGERVVEYCYENEKVNAADALKRCTQKHSSAIVHTFRTNEKISYLLFSLLGFSREYWVNLKAEDIRRERQRTKSPAPTGTEHLRSRSRLPSRRRTGQTVPWSSSKSGRSRSRRRSRSEDPSAVLLQTPPARDTRWADSVKGTSFIVTREVPPLSEHGAAKIAQLERENALLRSAFERLQAEVAEPKSATVSSPSQSPPQSGTADVLIEMLSEAPADE</sequence>
<dbReference type="AlphaFoldDB" id="A0A9J6EPH7"/>
<evidence type="ECO:0000313" key="3">
    <source>
        <dbReference type="Proteomes" id="UP000821866"/>
    </source>
</evidence>
<evidence type="ECO:0000313" key="2">
    <source>
        <dbReference type="EMBL" id="KAH8036305.1"/>
    </source>
</evidence>
<dbReference type="EMBL" id="JABSTU010000003">
    <property type="protein sequence ID" value="KAH8036305.1"/>
    <property type="molecule type" value="Genomic_DNA"/>
</dbReference>
<reference evidence="2" key="2">
    <citation type="submission" date="2021-09" db="EMBL/GenBank/DDBJ databases">
        <authorList>
            <person name="Jia N."/>
            <person name="Wang J."/>
            <person name="Shi W."/>
            <person name="Du L."/>
            <person name="Sun Y."/>
            <person name="Zhan W."/>
            <person name="Jiang J."/>
            <person name="Wang Q."/>
            <person name="Zhang B."/>
            <person name="Ji P."/>
            <person name="Sakyi L.B."/>
            <person name="Cui X."/>
            <person name="Yuan T."/>
            <person name="Jiang B."/>
            <person name="Yang W."/>
            <person name="Lam T.T.-Y."/>
            <person name="Chang Q."/>
            <person name="Ding S."/>
            <person name="Wang X."/>
            <person name="Zhu J."/>
            <person name="Ruan X."/>
            <person name="Zhao L."/>
            <person name="Wei J."/>
            <person name="Que T."/>
            <person name="Du C."/>
            <person name="Cheng J."/>
            <person name="Dai P."/>
            <person name="Han X."/>
            <person name="Huang E."/>
            <person name="Gao Y."/>
            <person name="Liu J."/>
            <person name="Shao H."/>
            <person name="Ye R."/>
            <person name="Li L."/>
            <person name="Wei W."/>
            <person name="Wang X."/>
            <person name="Wang C."/>
            <person name="Huo Q."/>
            <person name="Li W."/>
            <person name="Guo W."/>
            <person name="Chen H."/>
            <person name="Chen S."/>
            <person name="Zhou L."/>
            <person name="Zhou L."/>
            <person name="Ni X."/>
            <person name="Tian J."/>
            <person name="Zhou Y."/>
            <person name="Sheng Y."/>
            <person name="Liu T."/>
            <person name="Pan Y."/>
            <person name="Xia L."/>
            <person name="Li J."/>
            <person name="Zhao F."/>
            <person name="Cao W."/>
        </authorList>
    </citation>
    <scope>NUCLEOTIDE SEQUENCE</scope>
    <source>
        <strain evidence="2">Rmic-2018</strain>
        <tissue evidence="2">Larvae</tissue>
    </source>
</reference>
<proteinExistence type="predicted"/>
<feature type="region of interest" description="Disordered" evidence="1">
    <location>
        <begin position="287"/>
        <end position="321"/>
    </location>
</feature>
<keyword evidence="3" id="KW-1185">Reference proteome</keyword>
<feature type="region of interest" description="Disordered" evidence="1">
    <location>
        <begin position="172"/>
        <end position="236"/>
    </location>
</feature>
<comment type="caution">
    <text evidence="2">The sequence shown here is derived from an EMBL/GenBank/DDBJ whole genome shotgun (WGS) entry which is preliminary data.</text>
</comment>
<dbReference type="Proteomes" id="UP000821866">
    <property type="component" value="Chromosome 11"/>
</dbReference>
<gene>
    <name evidence="2" type="ORF">HPB51_024641</name>
</gene>
<feature type="compositionally biased region" description="Low complexity" evidence="1">
    <location>
        <begin position="295"/>
        <end position="304"/>
    </location>
</feature>
<evidence type="ECO:0000256" key="1">
    <source>
        <dbReference type="SAM" id="MobiDB-lite"/>
    </source>
</evidence>